<keyword evidence="3" id="KW-0963">Cytoplasm</keyword>
<dbReference type="GO" id="GO:0005737">
    <property type="term" value="C:cytoplasm"/>
    <property type="evidence" value="ECO:0007669"/>
    <property type="project" value="UniProtKB-SubCell"/>
</dbReference>
<dbReference type="GO" id="GO:0042254">
    <property type="term" value="P:ribosome biogenesis"/>
    <property type="evidence" value="ECO:0007669"/>
    <property type="project" value="UniProtKB-KW"/>
</dbReference>
<name>A0A8J4PPF4_9MYCE</name>
<evidence type="ECO:0000256" key="3">
    <source>
        <dbReference type="ARBA" id="ARBA00022490"/>
    </source>
</evidence>
<dbReference type="OrthoDB" id="24683at2759"/>
<evidence type="ECO:0000313" key="12">
    <source>
        <dbReference type="EMBL" id="KAF2070610.1"/>
    </source>
</evidence>
<dbReference type="SUPFAM" id="SSF57667">
    <property type="entry name" value="beta-beta-alpha zinc fingers"/>
    <property type="match status" value="1"/>
</dbReference>
<organism evidence="12 13">
    <name type="scientific">Polysphondylium violaceum</name>
    <dbReference type="NCBI Taxonomy" id="133409"/>
    <lineage>
        <taxon>Eukaryota</taxon>
        <taxon>Amoebozoa</taxon>
        <taxon>Evosea</taxon>
        <taxon>Eumycetozoa</taxon>
        <taxon>Dictyostelia</taxon>
        <taxon>Dictyosteliales</taxon>
        <taxon>Dictyosteliaceae</taxon>
        <taxon>Polysphondylium</taxon>
    </lineage>
</organism>
<evidence type="ECO:0000259" key="11">
    <source>
        <dbReference type="PROSITE" id="PS00028"/>
    </source>
</evidence>
<dbReference type="Proteomes" id="UP000695562">
    <property type="component" value="Unassembled WGS sequence"/>
</dbReference>
<dbReference type="PANTHER" id="PTHR46095:SF1">
    <property type="entry name" value="ZINC FINGER PROTEIN 593"/>
    <property type="match status" value="1"/>
</dbReference>
<dbReference type="InterPro" id="IPR036236">
    <property type="entry name" value="Znf_C2H2_sf"/>
</dbReference>
<protein>
    <recommendedName>
        <fullName evidence="11">C2H2-type domain-containing protein</fullName>
    </recommendedName>
</protein>
<accession>A0A8J4PPF4</accession>
<evidence type="ECO:0000313" key="13">
    <source>
        <dbReference type="Proteomes" id="UP000695562"/>
    </source>
</evidence>
<evidence type="ECO:0000256" key="2">
    <source>
        <dbReference type="ARBA" id="ARBA00004496"/>
    </source>
</evidence>
<sequence>MGRYRGYGGTHTKNKQYKRARSTKNRAKDIDQIYNEIQPENIEKYTKIEIDPELPGMGQHFCIHCSKHYITDEALNTHFQTKTHKRRVKELKVKPYMGEHSYLPIDNGKKLRPTPADSTDTTTTTTTMDS</sequence>
<dbReference type="Gene3D" id="3.30.160.60">
    <property type="entry name" value="Classic Zinc Finger"/>
    <property type="match status" value="1"/>
</dbReference>
<comment type="caution">
    <text evidence="12">The sequence shown here is derived from an EMBL/GenBank/DDBJ whole genome shotgun (WGS) entry which is preliminary data.</text>
</comment>
<dbReference type="GO" id="GO:0008270">
    <property type="term" value="F:zinc ion binding"/>
    <property type="evidence" value="ECO:0007669"/>
    <property type="project" value="UniProtKB-KW"/>
</dbReference>
<dbReference type="InterPro" id="IPR013087">
    <property type="entry name" value="Znf_C2H2_type"/>
</dbReference>
<dbReference type="GO" id="GO:0003676">
    <property type="term" value="F:nucleic acid binding"/>
    <property type="evidence" value="ECO:0007669"/>
    <property type="project" value="InterPro"/>
</dbReference>
<feature type="compositionally biased region" description="Basic residues" evidence="10">
    <location>
        <begin position="12"/>
        <end position="25"/>
    </location>
</feature>
<dbReference type="FunFam" id="3.30.160.60:FF:000299">
    <property type="entry name" value="Zinc finger protein 593"/>
    <property type="match status" value="1"/>
</dbReference>
<dbReference type="SMART" id="SM00451">
    <property type="entry name" value="ZnF_U1"/>
    <property type="match status" value="1"/>
</dbReference>
<keyword evidence="5" id="KW-0479">Metal-binding</keyword>
<evidence type="ECO:0000256" key="1">
    <source>
        <dbReference type="ARBA" id="ARBA00004123"/>
    </source>
</evidence>
<dbReference type="GO" id="GO:0043021">
    <property type="term" value="F:ribonucleoprotein complex binding"/>
    <property type="evidence" value="ECO:0007669"/>
    <property type="project" value="UniProtKB-ARBA"/>
</dbReference>
<proteinExistence type="inferred from homology"/>
<keyword evidence="6" id="KW-0863">Zinc-finger</keyword>
<dbReference type="InterPro" id="IPR022755">
    <property type="entry name" value="Znf_C2H2_jaz"/>
</dbReference>
<comment type="subcellular location">
    <subcellularLocation>
        <location evidence="2">Cytoplasm</location>
    </subcellularLocation>
    <subcellularLocation>
        <location evidence="1">Nucleus</location>
    </subcellularLocation>
</comment>
<dbReference type="PANTHER" id="PTHR46095">
    <property type="entry name" value="ZINC FINGER PROTEIN 593"/>
    <property type="match status" value="1"/>
</dbReference>
<evidence type="ECO:0000256" key="9">
    <source>
        <dbReference type="ARBA" id="ARBA00038064"/>
    </source>
</evidence>
<evidence type="ECO:0000256" key="7">
    <source>
        <dbReference type="ARBA" id="ARBA00022833"/>
    </source>
</evidence>
<comment type="similarity">
    <text evidence="9">Belongs to the ZNF593/BUD20 C2H2-type zinc-finger protein family.</text>
</comment>
<keyword evidence="7" id="KW-0862">Zinc</keyword>
<dbReference type="InterPro" id="IPR003604">
    <property type="entry name" value="Matrin/U1-like-C_Znf_C2H2"/>
</dbReference>
<evidence type="ECO:0000256" key="8">
    <source>
        <dbReference type="ARBA" id="ARBA00023242"/>
    </source>
</evidence>
<dbReference type="Pfam" id="PF12171">
    <property type="entry name" value="zf-C2H2_jaz"/>
    <property type="match status" value="1"/>
</dbReference>
<feature type="compositionally biased region" description="Low complexity" evidence="10">
    <location>
        <begin position="119"/>
        <end position="130"/>
    </location>
</feature>
<feature type="region of interest" description="Disordered" evidence="10">
    <location>
        <begin position="1"/>
        <end position="29"/>
    </location>
</feature>
<evidence type="ECO:0000256" key="5">
    <source>
        <dbReference type="ARBA" id="ARBA00022723"/>
    </source>
</evidence>
<keyword evidence="8" id="KW-0539">Nucleus</keyword>
<keyword evidence="13" id="KW-1185">Reference proteome</keyword>
<evidence type="ECO:0000256" key="10">
    <source>
        <dbReference type="SAM" id="MobiDB-lite"/>
    </source>
</evidence>
<dbReference type="InterPro" id="IPR051879">
    <property type="entry name" value="C2H2-ZF_Maturation_Protein"/>
</dbReference>
<dbReference type="PROSITE" id="PS00028">
    <property type="entry name" value="ZINC_FINGER_C2H2_1"/>
    <property type="match status" value="1"/>
</dbReference>
<feature type="domain" description="C2H2-type" evidence="11">
    <location>
        <begin position="62"/>
        <end position="84"/>
    </location>
</feature>
<reference evidence="12" key="1">
    <citation type="submission" date="2020-01" db="EMBL/GenBank/DDBJ databases">
        <title>Development of genomics and gene disruption for Polysphondylium violaceum indicates a role for the polyketide synthase stlB in stalk morphogenesis.</title>
        <authorList>
            <person name="Narita B."/>
            <person name="Kawabe Y."/>
            <person name="Kin K."/>
            <person name="Saito T."/>
            <person name="Gibbs R."/>
            <person name="Kuspa A."/>
            <person name="Muzny D."/>
            <person name="Queller D."/>
            <person name="Richards S."/>
            <person name="Strassman J."/>
            <person name="Sucgang R."/>
            <person name="Worley K."/>
            <person name="Schaap P."/>
        </authorList>
    </citation>
    <scope>NUCLEOTIDE SEQUENCE</scope>
    <source>
        <strain evidence="12">QSvi11</strain>
    </source>
</reference>
<gene>
    <name evidence="12" type="ORF">CYY_008067</name>
</gene>
<evidence type="ECO:0000256" key="6">
    <source>
        <dbReference type="ARBA" id="ARBA00022771"/>
    </source>
</evidence>
<evidence type="ECO:0000256" key="4">
    <source>
        <dbReference type="ARBA" id="ARBA00022517"/>
    </source>
</evidence>
<feature type="region of interest" description="Disordered" evidence="10">
    <location>
        <begin position="102"/>
        <end position="130"/>
    </location>
</feature>
<dbReference type="AlphaFoldDB" id="A0A8J4PPF4"/>
<dbReference type="GO" id="GO:0005634">
    <property type="term" value="C:nucleus"/>
    <property type="evidence" value="ECO:0007669"/>
    <property type="project" value="UniProtKB-SubCell"/>
</dbReference>
<keyword evidence="4" id="KW-0690">Ribosome biogenesis</keyword>
<dbReference type="EMBL" id="AJWJ01000468">
    <property type="protein sequence ID" value="KAF2070610.1"/>
    <property type="molecule type" value="Genomic_DNA"/>
</dbReference>